<dbReference type="InterPro" id="IPR051257">
    <property type="entry name" value="Diverse_CBS-Domain"/>
</dbReference>
<dbReference type="Pfam" id="PF00571">
    <property type="entry name" value="CBS"/>
    <property type="match status" value="2"/>
</dbReference>
<dbReference type="OrthoDB" id="384703at2"/>
<reference evidence="4 5" key="1">
    <citation type="submission" date="2016-11" db="EMBL/GenBank/DDBJ databases">
        <authorList>
            <person name="Jaros S."/>
            <person name="Januszkiewicz K."/>
            <person name="Wedrychowicz H."/>
        </authorList>
    </citation>
    <scope>NUCLEOTIDE SEQUENCE [LARGE SCALE GENOMIC DNA]</scope>
    <source>
        <strain evidence="4 5">DSM 15480</strain>
    </source>
</reference>
<proteinExistence type="predicted"/>
<name>A0A1M6N1G6_9FIRM</name>
<keyword evidence="1 2" id="KW-0129">CBS domain</keyword>
<sequence>MNILFFLKPKIEVAYTYDHCTLRQVLETMEHHKYSSIPMINRAGKYVGSITEGDILWEVKKRNNLNVKVAENIFIADFPRKADYEAVSAESDMEDLIQKAMNQNFVPVVDDQGYFIGIITRKSIIEYCYNILKELTEKK</sequence>
<dbReference type="RefSeq" id="WP_073108345.1">
    <property type="nucleotide sequence ID" value="NZ_FQZY01000021.1"/>
</dbReference>
<dbReference type="CDD" id="cd09834">
    <property type="entry name" value="CBS_pair_bac"/>
    <property type="match status" value="1"/>
</dbReference>
<evidence type="ECO:0000259" key="3">
    <source>
        <dbReference type="PROSITE" id="PS51371"/>
    </source>
</evidence>
<evidence type="ECO:0000256" key="1">
    <source>
        <dbReference type="ARBA" id="ARBA00023122"/>
    </source>
</evidence>
<dbReference type="Proteomes" id="UP000184301">
    <property type="component" value="Unassembled WGS sequence"/>
</dbReference>
<evidence type="ECO:0000313" key="5">
    <source>
        <dbReference type="Proteomes" id="UP000184301"/>
    </source>
</evidence>
<protein>
    <submittedName>
        <fullName evidence="4">CBS domain-containing protein</fullName>
    </submittedName>
</protein>
<evidence type="ECO:0000256" key="2">
    <source>
        <dbReference type="PROSITE-ProRule" id="PRU00703"/>
    </source>
</evidence>
<dbReference type="SUPFAM" id="SSF54631">
    <property type="entry name" value="CBS-domain pair"/>
    <property type="match status" value="1"/>
</dbReference>
<gene>
    <name evidence="4" type="ORF">SAMN02745243_01666</name>
</gene>
<dbReference type="PANTHER" id="PTHR43080:SF26">
    <property type="entry name" value="REGULATORY PROTEIN"/>
    <property type="match status" value="1"/>
</dbReference>
<dbReference type="AlphaFoldDB" id="A0A1M6N1G6"/>
<accession>A0A1M6N1G6</accession>
<dbReference type="STRING" id="1121950.SAMN02745243_01666"/>
<keyword evidence="5" id="KW-1185">Reference proteome</keyword>
<evidence type="ECO:0000313" key="4">
    <source>
        <dbReference type="EMBL" id="SHJ89492.1"/>
    </source>
</evidence>
<dbReference type="PROSITE" id="PS51371">
    <property type="entry name" value="CBS"/>
    <property type="match status" value="1"/>
</dbReference>
<dbReference type="InterPro" id="IPR046342">
    <property type="entry name" value="CBS_dom_sf"/>
</dbReference>
<dbReference type="Gene3D" id="3.10.580.10">
    <property type="entry name" value="CBS-domain"/>
    <property type="match status" value="1"/>
</dbReference>
<dbReference type="PANTHER" id="PTHR43080">
    <property type="entry name" value="CBS DOMAIN-CONTAINING PROTEIN CBSX3, MITOCHONDRIAL"/>
    <property type="match status" value="1"/>
</dbReference>
<dbReference type="InterPro" id="IPR000644">
    <property type="entry name" value="CBS_dom"/>
</dbReference>
<dbReference type="EMBL" id="FQZY01000021">
    <property type="protein sequence ID" value="SHJ89492.1"/>
    <property type="molecule type" value="Genomic_DNA"/>
</dbReference>
<feature type="domain" description="CBS" evidence="3">
    <location>
        <begin position="7"/>
        <end position="65"/>
    </location>
</feature>
<organism evidence="4 5">
    <name type="scientific">Hespellia stercorisuis DSM 15480</name>
    <dbReference type="NCBI Taxonomy" id="1121950"/>
    <lineage>
        <taxon>Bacteria</taxon>
        <taxon>Bacillati</taxon>
        <taxon>Bacillota</taxon>
        <taxon>Clostridia</taxon>
        <taxon>Lachnospirales</taxon>
        <taxon>Lachnospiraceae</taxon>
        <taxon>Hespellia</taxon>
    </lineage>
</organism>
<dbReference type="SMART" id="SM00116">
    <property type="entry name" value="CBS"/>
    <property type="match status" value="2"/>
</dbReference>